<accession>A0A4Z2EGV9</accession>
<gene>
    <name evidence="1" type="ORF">EYF80_062074</name>
</gene>
<comment type="caution">
    <text evidence="1">The sequence shown here is derived from an EMBL/GenBank/DDBJ whole genome shotgun (WGS) entry which is preliminary data.</text>
</comment>
<sequence>MNGTLYIAARWVTAARSSPAAERETRRTFQI</sequence>
<keyword evidence="2" id="KW-1185">Reference proteome</keyword>
<reference evidence="1 2" key="1">
    <citation type="submission" date="2019-03" db="EMBL/GenBank/DDBJ databases">
        <title>First draft genome of Liparis tanakae, snailfish: a comprehensive survey of snailfish specific genes.</title>
        <authorList>
            <person name="Kim W."/>
            <person name="Song I."/>
            <person name="Jeong J.-H."/>
            <person name="Kim D."/>
            <person name="Kim S."/>
            <person name="Ryu S."/>
            <person name="Song J.Y."/>
            <person name="Lee S.K."/>
        </authorList>
    </citation>
    <scope>NUCLEOTIDE SEQUENCE [LARGE SCALE GENOMIC DNA]</scope>
    <source>
        <tissue evidence="1">Muscle</tissue>
    </source>
</reference>
<organism evidence="1 2">
    <name type="scientific">Liparis tanakae</name>
    <name type="common">Tanaka's snailfish</name>
    <dbReference type="NCBI Taxonomy" id="230148"/>
    <lineage>
        <taxon>Eukaryota</taxon>
        <taxon>Metazoa</taxon>
        <taxon>Chordata</taxon>
        <taxon>Craniata</taxon>
        <taxon>Vertebrata</taxon>
        <taxon>Euteleostomi</taxon>
        <taxon>Actinopterygii</taxon>
        <taxon>Neopterygii</taxon>
        <taxon>Teleostei</taxon>
        <taxon>Neoteleostei</taxon>
        <taxon>Acanthomorphata</taxon>
        <taxon>Eupercaria</taxon>
        <taxon>Perciformes</taxon>
        <taxon>Cottioidei</taxon>
        <taxon>Cottales</taxon>
        <taxon>Liparidae</taxon>
        <taxon>Liparis</taxon>
    </lineage>
</organism>
<dbReference type="Proteomes" id="UP000314294">
    <property type="component" value="Unassembled WGS sequence"/>
</dbReference>
<protein>
    <submittedName>
        <fullName evidence="1">Uncharacterized protein</fullName>
    </submittedName>
</protein>
<evidence type="ECO:0000313" key="2">
    <source>
        <dbReference type="Proteomes" id="UP000314294"/>
    </source>
</evidence>
<name>A0A4Z2EGV9_9TELE</name>
<dbReference type="EMBL" id="SRLO01007744">
    <property type="protein sequence ID" value="TNN27780.1"/>
    <property type="molecule type" value="Genomic_DNA"/>
</dbReference>
<dbReference type="AlphaFoldDB" id="A0A4Z2EGV9"/>
<proteinExistence type="predicted"/>
<evidence type="ECO:0000313" key="1">
    <source>
        <dbReference type="EMBL" id="TNN27780.1"/>
    </source>
</evidence>